<dbReference type="InterPro" id="IPR013783">
    <property type="entry name" value="Ig-like_fold"/>
</dbReference>
<dbReference type="Gramene" id="C.cajan_37396.t">
    <property type="protein sequence ID" value="C.cajan_37396.t"/>
    <property type="gene ID" value="C.cajan_37396"/>
</dbReference>
<gene>
    <name evidence="3" type="ORF">KK1_038836</name>
</gene>
<dbReference type="CDD" id="cd05467">
    <property type="entry name" value="CBM20"/>
    <property type="match status" value="1"/>
</dbReference>
<evidence type="ECO:0000313" key="3">
    <source>
        <dbReference type="EMBL" id="KYP39844.1"/>
    </source>
</evidence>
<feature type="region of interest" description="Disordered" evidence="1">
    <location>
        <begin position="181"/>
        <end position="236"/>
    </location>
</feature>
<dbReference type="PROSITE" id="PS51166">
    <property type="entry name" value="CBM20"/>
    <property type="match status" value="1"/>
</dbReference>
<dbReference type="PANTHER" id="PTHR15048">
    <property type="entry name" value="STARCH-BINDING DOMAIN-CONTAINING PROTEIN 1"/>
    <property type="match status" value="1"/>
</dbReference>
<dbReference type="EMBL" id="KQ483877">
    <property type="protein sequence ID" value="KYP39844.1"/>
    <property type="molecule type" value="Genomic_DNA"/>
</dbReference>
<feature type="compositionally biased region" description="Basic and acidic residues" evidence="1">
    <location>
        <begin position="208"/>
        <end position="225"/>
    </location>
</feature>
<dbReference type="OMA" id="VWTAEMA"/>
<dbReference type="OrthoDB" id="550577at2759"/>
<keyword evidence="4" id="KW-1185">Reference proteome</keyword>
<protein>
    <submittedName>
        <fullName evidence="3">Glucoamylase</fullName>
    </submittedName>
</protein>
<dbReference type="SUPFAM" id="SSF49452">
    <property type="entry name" value="Starch-binding domain-like"/>
    <property type="match status" value="1"/>
</dbReference>
<dbReference type="InterPro" id="IPR002044">
    <property type="entry name" value="CBM20"/>
</dbReference>
<feature type="domain" description="CBM20" evidence="2">
    <location>
        <begin position="79"/>
        <end position="180"/>
    </location>
</feature>
<dbReference type="STRING" id="3821.A0A151RB27"/>
<evidence type="ECO:0000256" key="1">
    <source>
        <dbReference type="SAM" id="MobiDB-lite"/>
    </source>
</evidence>
<dbReference type="AlphaFoldDB" id="A0A151RB27"/>
<sequence>MEALNSSCSKAMLGTHVPKSAFLVSNTPKFSFFLNDKKGCDFGFPKLVQNKGLSPLHAVPSKTVEDLDNLVLQSDQEQPTKPKTINVKFELHRICNFGEQFLVVGNDPMFGSWNPANAIPMTWSEGHLWTLEMEIPTGKFQFKYILKRREGDIIWQPGPDRIIHTWEAMNRIIVREDWDNAQSQKVTEDDEVPITKEEDQPAPSNNEMQKESEMPNLDSPKEKSKSNATKVMKSKC</sequence>
<dbReference type="GO" id="GO:0016020">
    <property type="term" value="C:membrane"/>
    <property type="evidence" value="ECO:0007669"/>
    <property type="project" value="TreeGrafter"/>
</dbReference>
<dbReference type="SMART" id="SM01065">
    <property type="entry name" value="CBM_2"/>
    <property type="match status" value="1"/>
</dbReference>
<dbReference type="Pfam" id="PF00686">
    <property type="entry name" value="CBM_20"/>
    <property type="match status" value="1"/>
</dbReference>
<evidence type="ECO:0000313" key="4">
    <source>
        <dbReference type="Proteomes" id="UP000075243"/>
    </source>
</evidence>
<dbReference type="PANTHER" id="PTHR15048:SF0">
    <property type="entry name" value="STARCH-BINDING DOMAIN-CONTAINING PROTEIN 1"/>
    <property type="match status" value="1"/>
</dbReference>
<accession>A0A151RB27</accession>
<evidence type="ECO:0000259" key="2">
    <source>
        <dbReference type="PROSITE" id="PS51166"/>
    </source>
</evidence>
<dbReference type="InterPro" id="IPR013784">
    <property type="entry name" value="Carb-bd-like_fold"/>
</dbReference>
<dbReference type="Gene3D" id="2.60.40.10">
    <property type="entry name" value="Immunoglobulins"/>
    <property type="match status" value="1"/>
</dbReference>
<dbReference type="Proteomes" id="UP000075243">
    <property type="component" value="Unassembled WGS sequence"/>
</dbReference>
<dbReference type="GO" id="GO:2001070">
    <property type="term" value="F:starch binding"/>
    <property type="evidence" value="ECO:0007669"/>
    <property type="project" value="InterPro"/>
</dbReference>
<name>A0A151RB27_CAJCA</name>
<proteinExistence type="predicted"/>
<organism evidence="3 4">
    <name type="scientific">Cajanus cajan</name>
    <name type="common">Pigeon pea</name>
    <name type="synonym">Cajanus indicus</name>
    <dbReference type="NCBI Taxonomy" id="3821"/>
    <lineage>
        <taxon>Eukaryota</taxon>
        <taxon>Viridiplantae</taxon>
        <taxon>Streptophyta</taxon>
        <taxon>Embryophyta</taxon>
        <taxon>Tracheophyta</taxon>
        <taxon>Spermatophyta</taxon>
        <taxon>Magnoliopsida</taxon>
        <taxon>eudicotyledons</taxon>
        <taxon>Gunneridae</taxon>
        <taxon>Pentapetalae</taxon>
        <taxon>rosids</taxon>
        <taxon>fabids</taxon>
        <taxon>Fabales</taxon>
        <taxon>Fabaceae</taxon>
        <taxon>Papilionoideae</taxon>
        <taxon>50 kb inversion clade</taxon>
        <taxon>NPAAA clade</taxon>
        <taxon>indigoferoid/millettioid clade</taxon>
        <taxon>Phaseoleae</taxon>
        <taxon>Cajanus</taxon>
    </lineage>
</organism>
<reference evidence="3" key="1">
    <citation type="journal article" date="2012" name="Nat. Biotechnol.">
        <title>Draft genome sequence of pigeonpea (Cajanus cajan), an orphan legume crop of resource-poor farmers.</title>
        <authorList>
            <person name="Varshney R.K."/>
            <person name="Chen W."/>
            <person name="Li Y."/>
            <person name="Bharti A.K."/>
            <person name="Saxena R.K."/>
            <person name="Schlueter J.A."/>
            <person name="Donoghue M.T."/>
            <person name="Azam S."/>
            <person name="Fan G."/>
            <person name="Whaley A.M."/>
            <person name="Farmer A.D."/>
            <person name="Sheridan J."/>
            <person name="Iwata A."/>
            <person name="Tuteja R."/>
            <person name="Penmetsa R.V."/>
            <person name="Wu W."/>
            <person name="Upadhyaya H.D."/>
            <person name="Yang S.P."/>
            <person name="Shah T."/>
            <person name="Saxena K.B."/>
            <person name="Michael T."/>
            <person name="McCombie W.R."/>
            <person name="Yang B."/>
            <person name="Zhang G."/>
            <person name="Yang H."/>
            <person name="Wang J."/>
            <person name="Spillane C."/>
            <person name="Cook D.R."/>
            <person name="May G.D."/>
            <person name="Xu X."/>
            <person name="Jackson S.A."/>
        </authorList>
    </citation>
    <scope>NUCLEOTIDE SEQUENCE [LARGE SCALE GENOMIC DNA]</scope>
</reference>
<dbReference type="SMR" id="A0A151RB27"/>